<keyword evidence="1" id="KW-1133">Transmembrane helix</keyword>
<evidence type="ECO:0000313" key="2">
    <source>
        <dbReference type="EMBL" id="QPJ61162.1"/>
    </source>
</evidence>
<dbReference type="Proteomes" id="UP000594688">
    <property type="component" value="Chromosome"/>
</dbReference>
<dbReference type="KEGG" id="nli:G3M70_04365"/>
<dbReference type="AlphaFoldDB" id="A0A7T0BVE1"/>
<keyword evidence="1" id="KW-0812">Transmembrane</keyword>
<feature type="transmembrane region" description="Helical" evidence="1">
    <location>
        <begin position="123"/>
        <end position="141"/>
    </location>
</feature>
<protein>
    <submittedName>
        <fullName evidence="2">Uncharacterized protein</fullName>
    </submittedName>
</protein>
<gene>
    <name evidence="2" type="ORF">G3M70_04365</name>
</gene>
<evidence type="ECO:0000313" key="3">
    <source>
        <dbReference type="Proteomes" id="UP000594688"/>
    </source>
</evidence>
<sequence length="205" mass="23396">MEIAYEVLMDTGQILALVLVSFALCISAMILFKPRWANALNRKFNTLYNTDDSMDKLNKRVSTTDVVLKNRLLIGSLFFAGSAFVFWYSLAEFDPQKFIDYVIQPETRSGIIFSEIVMESLQWLFIIVSLIGVVTAITILFQPETFKAFSDKLDRMFSTDETVKQLEELNSSLDSWVIRHHVLVGGLMFGGSIFLMVFCIREFIG</sequence>
<name>A0A7T0BVE1_9BACT</name>
<reference evidence="2 3" key="1">
    <citation type="submission" date="2020-02" db="EMBL/GenBank/DDBJ databases">
        <title>Genomic and physiological characterization of two novel Nitrospinaceae genera.</title>
        <authorList>
            <person name="Mueller A.J."/>
            <person name="Jung M.-Y."/>
            <person name="Strachan C.R."/>
            <person name="Herbold C.W."/>
            <person name="Kirkegaard R.H."/>
            <person name="Daims H."/>
        </authorList>
    </citation>
    <scope>NUCLEOTIDE SEQUENCE [LARGE SCALE GENOMIC DNA]</scope>
    <source>
        <strain evidence="2">EB</strain>
    </source>
</reference>
<accession>A0A7T0BVE1</accession>
<proteinExistence type="predicted"/>
<feature type="transmembrane region" description="Helical" evidence="1">
    <location>
        <begin position="72"/>
        <end position="90"/>
    </location>
</feature>
<organism evidence="2 3">
    <name type="scientific">Candidatus Nitronauta litoralis</name>
    <dbReference type="NCBI Taxonomy" id="2705533"/>
    <lineage>
        <taxon>Bacteria</taxon>
        <taxon>Pseudomonadati</taxon>
        <taxon>Nitrospinota/Tectimicrobiota group</taxon>
        <taxon>Nitrospinota</taxon>
        <taxon>Nitrospinia</taxon>
        <taxon>Nitrospinales</taxon>
        <taxon>Nitrospinaceae</taxon>
        <taxon>Candidatus Nitronauta</taxon>
    </lineage>
</organism>
<feature type="transmembrane region" description="Helical" evidence="1">
    <location>
        <begin position="182"/>
        <end position="204"/>
    </location>
</feature>
<feature type="transmembrane region" description="Helical" evidence="1">
    <location>
        <begin position="12"/>
        <end position="32"/>
    </location>
</feature>
<evidence type="ECO:0000256" key="1">
    <source>
        <dbReference type="SAM" id="Phobius"/>
    </source>
</evidence>
<keyword evidence="1" id="KW-0472">Membrane</keyword>
<dbReference type="EMBL" id="CP048685">
    <property type="protein sequence ID" value="QPJ61162.1"/>
    <property type="molecule type" value="Genomic_DNA"/>
</dbReference>